<name>A0ABQ4IWR8_9ACTN</name>
<sequence>MTRIHELAERRLGAGDASFVADLGIALWHRYAAEAVSPWQFRSVFDRVLRLLTLTPGVTDQAVRLVGGVQDRRTTRYAASLLASAHGTTDLGVVFDAGRSEELRACLLQELVLRGAEVRHPWATSSHWRHHPLGWLPLSLTPIEERASLPYHHLHGSSQELPAMAAEPVTGHGPVPHWQETTTPDEAALLAAAVDNWAEESNGEIEARTFAFDDDLPPEAVRDALVRVGLQCAQGMTTGLGVCAAPQAWRQLFSAASTGGAYSDGEFGAYGRLLAWRSVAALVGAPHDASAGDVEAIANRCSWYSFEGSTAWFVKLAWDIGLAVVSPDGRRLAVLAATDTD</sequence>
<dbReference type="InterPro" id="IPR045756">
    <property type="entry name" value="DUF6183"/>
</dbReference>
<evidence type="ECO:0000313" key="1">
    <source>
        <dbReference type="EMBL" id="GIJ22358.1"/>
    </source>
</evidence>
<proteinExistence type="predicted"/>
<comment type="caution">
    <text evidence="1">The sequence shown here is derived from an EMBL/GenBank/DDBJ whole genome shotgun (WGS) entry which is preliminary data.</text>
</comment>
<keyword evidence="2" id="KW-1185">Reference proteome</keyword>
<accession>A0ABQ4IWR8</accession>
<reference evidence="1 2" key="1">
    <citation type="submission" date="2021-01" db="EMBL/GenBank/DDBJ databases">
        <title>Whole genome shotgun sequence of Verrucosispora lutea NBRC 106530.</title>
        <authorList>
            <person name="Komaki H."/>
            <person name="Tamura T."/>
        </authorList>
    </citation>
    <scope>NUCLEOTIDE SEQUENCE [LARGE SCALE GENOMIC DNA]</scope>
    <source>
        <strain evidence="1 2">NBRC 106530</strain>
    </source>
</reference>
<protein>
    <submittedName>
        <fullName evidence="1">Uncharacterized protein</fullName>
    </submittedName>
</protein>
<evidence type="ECO:0000313" key="2">
    <source>
        <dbReference type="Proteomes" id="UP000643165"/>
    </source>
</evidence>
<dbReference type="Proteomes" id="UP000643165">
    <property type="component" value="Unassembled WGS sequence"/>
</dbReference>
<organism evidence="1 2">
    <name type="scientific">Micromonospora lutea</name>
    <dbReference type="NCBI Taxonomy" id="419825"/>
    <lineage>
        <taxon>Bacteria</taxon>
        <taxon>Bacillati</taxon>
        <taxon>Actinomycetota</taxon>
        <taxon>Actinomycetes</taxon>
        <taxon>Micromonosporales</taxon>
        <taxon>Micromonosporaceae</taxon>
        <taxon>Micromonospora</taxon>
    </lineage>
</organism>
<gene>
    <name evidence="1" type="ORF">Vlu01_29820</name>
</gene>
<dbReference type="RefSeq" id="WP_239095907.1">
    <property type="nucleotide sequence ID" value="NZ_BOPB01000013.1"/>
</dbReference>
<dbReference type="Pfam" id="PF19681">
    <property type="entry name" value="DUF6183"/>
    <property type="match status" value="1"/>
</dbReference>
<dbReference type="EMBL" id="BOPB01000013">
    <property type="protein sequence ID" value="GIJ22358.1"/>
    <property type="molecule type" value="Genomic_DNA"/>
</dbReference>